<dbReference type="EMBL" id="JAPDGR010000311">
    <property type="protein sequence ID" value="KAJ2991737.1"/>
    <property type="molecule type" value="Genomic_DNA"/>
</dbReference>
<keyword evidence="2" id="KW-1185">Reference proteome</keyword>
<protein>
    <submittedName>
        <fullName evidence="1">Uncharacterized protein</fullName>
    </submittedName>
</protein>
<evidence type="ECO:0000313" key="2">
    <source>
        <dbReference type="Proteomes" id="UP001143856"/>
    </source>
</evidence>
<sequence length="639" mass="72049">MSLHRPPAACISDSGVHVQVQEVENFFETDGLNLHQAYGEETHWLADQGRFMPGREPPIRKLKNMLMLYQAPVSGTVSSATGVSNWFEFSWEDVLMQLEIAKASCLVNDKKASRKADRFLAKAASYTEKWIDLIPDEYGLSVVRGGLGLVFSTAAQKVENREKIILAFEDIPDMIRTMETACKLFGSDDEEDVKQLAKAFYDELCSDIPDLIQILDGKSSSGLAAGAPETHKIDEILERIGRRSSKLESSIKRIKMRLDAKERSEIASIRAESKTTQFGMGLIYSDMQQLPTRSDFDNFARGFEQSIVKKLRNEFREEMQSGFDQFLRNQTQGDFAAEAKTVVLKMIEENASLRNQNAQLAAQNRQIEYQRSRQPSPIAGPFVSSLDLMRILDIDHQQPTKDLQFVLTQAVRMGPDSQGRARWLLRTPNFQKWLSMPRNSLLLVDGAMPLERVSPMSILTATLTVNLLQVPSTLVIYFFCGKNLDVSTEDEPSGPRGMLRSLITQLMLQISPVPNLSGINSHEFLHDCYRHHYPALCEVLKLLIEQLPPHTTLYCLLDGVSWYEREAWVDDMRFFVGLFRHLMAQADGPSLKLFMASSNKSTEIRGLVHMEWEYVSLAAASIDSLPLISPSIVAAMAPR</sequence>
<gene>
    <name evidence="1" type="ORF">NUW58_g2410</name>
</gene>
<evidence type="ECO:0000313" key="1">
    <source>
        <dbReference type="EMBL" id="KAJ2991737.1"/>
    </source>
</evidence>
<dbReference type="Proteomes" id="UP001143856">
    <property type="component" value="Unassembled WGS sequence"/>
</dbReference>
<organism evidence="1 2">
    <name type="scientific">Xylaria curta</name>
    <dbReference type="NCBI Taxonomy" id="42375"/>
    <lineage>
        <taxon>Eukaryota</taxon>
        <taxon>Fungi</taxon>
        <taxon>Dikarya</taxon>
        <taxon>Ascomycota</taxon>
        <taxon>Pezizomycotina</taxon>
        <taxon>Sordariomycetes</taxon>
        <taxon>Xylariomycetidae</taxon>
        <taxon>Xylariales</taxon>
        <taxon>Xylariaceae</taxon>
        <taxon>Xylaria</taxon>
    </lineage>
</organism>
<reference evidence="1" key="1">
    <citation type="submission" date="2022-10" db="EMBL/GenBank/DDBJ databases">
        <title>Genome Sequence of Xylaria curta.</title>
        <authorList>
            <person name="Buettner E."/>
        </authorList>
    </citation>
    <scope>NUCLEOTIDE SEQUENCE</scope>
    <source>
        <strain evidence="1">Babe10</strain>
    </source>
</reference>
<comment type="caution">
    <text evidence="1">The sequence shown here is derived from an EMBL/GenBank/DDBJ whole genome shotgun (WGS) entry which is preliminary data.</text>
</comment>
<accession>A0ACC1PFR0</accession>
<name>A0ACC1PFR0_9PEZI</name>
<proteinExistence type="predicted"/>